<sequence>PLEGRVYKIGAVTGSQFAMIPRESLGGNFVKVVQRIPIRISVRDPGRLLQLGLSAVVGIDIRE</sequence>
<reference evidence="1" key="1">
    <citation type="submission" date="2018-05" db="EMBL/GenBank/DDBJ databases">
        <authorList>
            <person name="Lanie J.A."/>
            <person name="Ng W.-L."/>
            <person name="Kazmierczak K.M."/>
            <person name="Andrzejewski T.M."/>
            <person name="Davidsen T.M."/>
            <person name="Wayne K.J."/>
            <person name="Tettelin H."/>
            <person name="Glass J.I."/>
            <person name="Rusch D."/>
            <person name="Podicherti R."/>
            <person name="Tsui H.-C.T."/>
            <person name="Winkler M.E."/>
        </authorList>
    </citation>
    <scope>NUCLEOTIDE SEQUENCE</scope>
</reference>
<evidence type="ECO:0008006" key="2">
    <source>
        <dbReference type="Google" id="ProtNLM"/>
    </source>
</evidence>
<proteinExistence type="predicted"/>
<feature type="non-terminal residue" evidence="1">
    <location>
        <position position="1"/>
    </location>
</feature>
<name>A0A382IMP9_9ZZZZ</name>
<gene>
    <name evidence="1" type="ORF">METZ01_LOCUS252815</name>
</gene>
<organism evidence="1">
    <name type="scientific">marine metagenome</name>
    <dbReference type="NCBI Taxonomy" id="408172"/>
    <lineage>
        <taxon>unclassified sequences</taxon>
        <taxon>metagenomes</taxon>
        <taxon>ecological metagenomes</taxon>
    </lineage>
</organism>
<evidence type="ECO:0000313" key="1">
    <source>
        <dbReference type="EMBL" id="SVB99961.1"/>
    </source>
</evidence>
<dbReference type="EMBL" id="UINC01067868">
    <property type="protein sequence ID" value="SVB99961.1"/>
    <property type="molecule type" value="Genomic_DNA"/>
</dbReference>
<dbReference type="AlphaFoldDB" id="A0A382IMP9"/>
<accession>A0A382IMP9</accession>
<dbReference type="Gene3D" id="2.40.30.170">
    <property type="match status" value="1"/>
</dbReference>
<protein>
    <recommendedName>
        <fullName evidence="2">Cation efflux system protein CusB domain-containing protein</fullName>
    </recommendedName>
</protein>